<feature type="region of interest" description="Disordered" evidence="4">
    <location>
        <begin position="221"/>
        <end position="295"/>
    </location>
</feature>
<dbReference type="GO" id="GO:0000398">
    <property type="term" value="P:mRNA splicing, via spliceosome"/>
    <property type="evidence" value="ECO:0007669"/>
    <property type="project" value="TreeGrafter"/>
</dbReference>
<feature type="compositionally biased region" description="Basic and acidic residues" evidence="4">
    <location>
        <begin position="1"/>
        <end position="16"/>
    </location>
</feature>
<dbReference type="PANTHER" id="PTHR13486">
    <property type="entry name" value="TELOMERE LENGTH AND SILENCING PROTEIN 1 TLS1 FAMILY MEMBER"/>
    <property type="match status" value="1"/>
</dbReference>
<evidence type="ECO:0000313" key="6">
    <source>
        <dbReference type="Proteomes" id="UP000749646"/>
    </source>
</evidence>
<feature type="compositionally biased region" description="Low complexity" evidence="4">
    <location>
        <begin position="248"/>
        <end position="260"/>
    </location>
</feature>
<feature type="compositionally biased region" description="Basic and acidic residues" evidence="4">
    <location>
        <begin position="142"/>
        <end position="158"/>
    </location>
</feature>
<feature type="compositionally biased region" description="Polar residues" evidence="4">
    <location>
        <begin position="223"/>
        <end position="234"/>
    </location>
</feature>
<protein>
    <recommendedName>
        <fullName evidence="7">Hepatocellular carcinoma-associated antigen 59</fullName>
    </recommendedName>
</protein>
<sequence length="308" mass="34354">MGGDTKRRNYRRREATPEEPIDESANTSGSTEGPPKSKDEGPEGLSLDEMLELRKLRQRPSGLAAADLLVGDPTEKKKKKDKVVAADPWKLSSGGGLVDLDEVRRQEDGSSGKSTGILNSFTKQTNALDVDKHMMQYIEDEMKKRKGETVSEDKEEQTRSSNADTDILEGLGIKKTAPKPEQEGNVQLSTTMLTAIPEVDLGMEARLRNIEDTEKAKRKLYEQRTTTTISSERFSQPAYVPSDRERLSQNNRRNNSGNSQFADMGSGPNHRFQNTYGNPSGQNDRGGVGRGMATDDLVMERFKKRMRR</sequence>
<name>A0A9P6M1J0_9FUNG</name>
<dbReference type="GO" id="GO:0005681">
    <property type="term" value="C:spliceosomal complex"/>
    <property type="evidence" value="ECO:0007669"/>
    <property type="project" value="TreeGrafter"/>
</dbReference>
<dbReference type="EMBL" id="JAAAHW010006477">
    <property type="protein sequence ID" value="KAF9960116.1"/>
    <property type="molecule type" value="Genomic_DNA"/>
</dbReference>
<gene>
    <name evidence="5" type="ORF">BGZ65_012744</name>
</gene>
<dbReference type="Pfam" id="PF07052">
    <property type="entry name" value="Hep_59"/>
    <property type="match status" value="1"/>
</dbReference>
<keyword evidence="6" id="KW-1185">Reference proteome</keyword>
<comment type="subcellular location">
    <subcellularLocation>
        <location evidence="1">Nucleus</location>
    </subcellularLocation>
</comment>
<evidence type="ECO:0000256" key="4">
    <source>
        <dbReference type="SAM" id="MobiDB-lite"/>
    </source>
</evidence>
<dbReference type="InterPro" id="IPR010756">
    <property type="entry name" value="Tls1-like"/>
</dbReference>
<dbReference type="OrthoDB" id="5627at2759"/>
<evidence type="ECO:0000313" key="5">
    <source>
        <dbReference type="EMBL" id="KAF9960116.1"/>
    </source>
</evidence>
<dbReference type="PANTHER" id="PTHR13486:SF2">
    <property type="entry name" value="SPLICING FACTOR C9ORF78"/>
    <property type="match status" value="1"/>
</dbReference>
<dbReference type="AlphaFoldDB" id="A0A9P6M1J0"/>
<evidence type="ECO:0000256" key="3">
    <source>
        <dbReference type="ARBA" id="ARBA00023242"/>
    </source>
</evidence>
<reference evidence="5" key="1">
    <citation type="journal article" date="2020" name="Fungal Divers.">
        <title>Resolving the Mortierellaceae phylogeny through synthesis of multi-gene phylogenetics and phylogenomics.</title>
        <authorList>
            <person name="Vandepol N."/>
            <person name="Liber J."/>
            <person name="Desiro A."/>
            <person name="Na H."/>
            <person name="Kennedy M."/>
            <person name="Barry K."/>
            <person name="Grigoriev I.V."/>
            <person name="Miller A.N."/>
            <person name="O'Donnell K."/>
            <person name="Stajich J.E."/>
            <person name="Bonito G."/>
        </authorList>
    </citation>
    <scope>NUCLEOTIDE SEQUENCE</scope>
    <source>
        <strain evidence="5">MES-2147</strain>
    </source>
</reference>
<keyword evidence="3" id="KW-0539">Nucleus</keyword>
<feature type="compositionally biased region" description="Basic and acidic residues" evidence="4">
    <location>
        <begin position="101"/>
        <end position="110"/>
    </location>
</feature>
<organism evidence="5 6">
    <name type="scientific">Modicella reniformis</name>
    <dbReference type="NCBI Taxonomy" id="1440133"/>
    <lineage>
        <taxon>Eukaryota</taxon>
        <taxon>Fungi</taxon>
        <taxon>Fungi incertae sedis</taxon>
        <taxon>Mucoromycota</taxon>
        <taxon>Mortierellomycotina</taxon>
        <taxon>Mortierellomycetes</taxon>
        <taxon>Mortierellales</taxon>
        <taxon>Mortierellaceae</taxon>
        <taxon>Modicella</taxon>
    </lineage>
</organism>
<feature type="region of interest" description="Disordered" evidence="4">
    <location>
        <begin position="1"/>
        <end position="118"/>
    </location>
</feature>
<evidence type="ECO:0000256" key="2">
    <source>
        <dbReference type="ARBA" id="ARBA00007643"/>
    </source>
</evidence>
<feature type="compositionally biased region" description="Polar residues" evidence="4">
    <location>
        <begin position="271"/>
        <end position="283"/>
    </location>
</feature>
<accession>A0A9P6M1J0</accession>
<proteinExistence type="inferred from homology"/>
<dbReference type="Proteomes" id="UP000749646">
    <property type="component" value="Unassembled WGS sequence"/>
</dbReference>
<evidence type="ECO:0008006" key="7">
    <source>
        <dbReference type="Google" id="ProtNLM"/>
    </source>
</evidence>
<feature type="region of interest" description="Disordered" evidence="4">
    <location>
        <begin position="142"/>
        <end position="184"/>
    </location>
</feature>
<comment type="similarity">
    <text evidence="2">Belongs to the TLS1 family.</text>
</comment>
<evidence type="ECO:0000256" key="1">
    <source>
        <dbReference type="ARBA" id="ARBA00004123"/>
    </source>
</evidence>
<comment type="caution">
    <text evidence="5">The sequence shown here is derived from an EMBL/GenBank/DDBJ whole genome shotgun (WGS) entry which is preliminary data.</text>
</comment>